<protein>
    <submittedName>
        <fullName evidence="2">Uncharacterized protein</fullName>
    </submittedName>
</protein>
<gene>
    <name evidence="2" type="ORF">SAMN06265353_0478</name>
</gene>
<evidence type="ECO:0000313" key="3">
    <source>
        <dbReference type="Proteomes" id="UP000218627"/>
    </source>
</evidence>
<organism evidence="2 3">
    <name type="scientific">Hydrogenobacter hydrogenophilus</name>
    <dbReference type="NCBI Taxonomy" id="35835"/>
    <lineage>
        <taxon>Bacteria</taxon>
        <taxon>Pseudomonadati</taxon>
        <taxon>Aquificota</taxon>
        <taxon>Aquificia</taxon>
        <taxon>Aquificales</taxon>
        <taxon>Aquificaceae</taxon>
        <taxon>Hydrogenobacter</taxon>
    </lineage>
</organism>
<evidence type="ECO:0000256" key="1">
    <source>
        <dbReference type="SAM" id="Phobius"/>
    </source>
</evidence>
<dbReference type="RefSeq" id="WP_096600678.1">
    <property type="nucleotide sequence ID" value="NZ_OBEN01000001.1"/>
</dbReference>
<feature type="transmembrane region" description="Helical" evidence="1">
    <location>
        <begin position="21"/>
        <end position="44"/>
    </location>
</feature>
<dbReference type="Proteomes" id="UP000218627">
    <property type="component" value="Unassembled WGS sequence"/>
</dbReference>
<name>A0A285NSL0_9AQUI</name>
<sequence length="179" mass="19398">MVNGRGGHTIEKHKVHKVRGVALISALITAVIVLIVLGGLYFMLTRLFESAEAVRTYSSAREAAISGVNYAITSDVFDRIVYNQSCPDGTPPCPSSGSLTYNCCCNIRLQFRLKGYSGVFNNNVRVCFAGYRPPSGYAITGVAYSKLPPGNKGFIFSIISEVNDPQGLHNARIEAVYTP</sequence>
<dbReference type="AlphaFoldDB" id="A0A285NSL0"/>
<proteinExistence type="predicted"/>
<reference evidence="3" key="1">
    <citation type="submission" date="2017-09" db="EMBL/GenBank/DDBJ databases">
        <authorList>
            <person name="Varghese N."/>
            <person name="Submissions S."/>
        </authorList>
    </citation>
    <scope>NUCLEOTIDE SEQUENCE [LARGE SCALE GENOMIC DNA]</scope>
    <source>
        <strain evidence="3">DSM 2913</strain>
    </source>
</reference>
<keyword evidence="1" id="KW-1133">Transmembrane helix</keyword>
<keyword evidence="1" id="KW-0472">Membrane</keyword>
<accession>A0A285NSL0</accession>
<keyword evidence="1" id="KW-0812">Transmembrane</keyword>
<dbReference type="OrthoDB" id="13656at2"/>
<evidence type="ECO:0000313" key="2">
    <source>
        <dbReference type="EMBL" id="SNZ12198.1"/>
    </source>
</evidence>
<keyword evidence="3" id="KW-1185">Reference proteome</keyword>
<dbReference type="EMBL" id="OBEN01000001">
    <property type="protein sequence ID" value="SNZ12198.1"/>
    <property type="molecule type" value="Genomic_DNA"/>
</dbReference>